<feature type="transmembrane region" description="Helical" evidence="8">
    <location>
        <begin position="356"/>
        <end position="377"/>
    </location>
</feature>
<keyword evidence="5 8" id="KW-1133">Transmembrane helix</keyword>
<dbReference type="EMBL" id="JBHMEA010000039">
    <property type="protein sequence ID" value="MFB9232375.1"/>
    <property type="molecule type" value="Genomic_DNA"/>
</dbReference>
<evidence type="ECO:0000256" key="7">
    <source>
        <dbReference type="ARBA" id="ARBA00023136"/>
    </source>
</evidence>
<feature type="transmembrane region" description="Helical" evidence="8">
    <location>
        <begin position="242"/>
        <end position="264"/>
    </location>
</feature>
<keyword evidence="4 8" id="KW-0812">Transmembrane</keyword>
<keyword evidence="7 8" id="KW-0472">Membrane</keyword>
<evidence type="ECO:0000256" key="2">
    <source>
        <dbReference type="ARBA" id="ARBA00022448"/>
    </source>
</evidence>
<feature type="transmembrane region" description="Helical" evidence="8">
    <location>
        <begin position="7"/>
        <end position="28"/>
    </location>
</feature>
<organism evidence="9 10">
    <name type="scientific">Pseudohalocynthiibacter aestuariivivens</name>
    <dbReference type="NCBI Taxonomy" id="1591409"/>
    <lineage>
        <taxon>Bacteria</taxon>
        <taxon>Pseudomonadati</taxon>
        <taxon>Pseudomonadota</taxon>
        <taxon>Alphaproteobacteria</taxon>
        <taxon>Rhodobacterales</taxon>
        <taxon>Paracoccaceae</taxon>
        <taxon>Pseudohalocynthiibacter</taxon>
    </lineage>
</organism>
<reference evidence="9 10" key="1">
    <citation type="submission" date="2024-09" db="EMBL/GenBank/DDBJ databases">
        <authorList>
            <person name="Sun Q."/>
            <person name="Mori K."/>
        </authorList>
    </citation>
    <scope>NUCLEOTIDE SEQUENCE [LARGE SCALE GENOMIC DNA]</scope>
    <source>
        <strain evidence="9 10">CECT 8726</strain>
    </source>
</reference>
<feature type="transmembrane region" description="Helical" evidence="8">
    <location>
        <begin position="314"/>
        <end position="336"/>
    </location>
</feature>
<evidence type="ECO:0000256" key="5">
    <source>
        <dbReference type="ARBA" id="ARBA00022989"/>
    </source>
</evidence>
<keyword evidence="6" id="KW-0406">Ion transport</keyword>
<dbReference type="InterPro" id="IPR003445">
    <property type="entry name" value="Cat_transpt"/>
</dbReference>
<dbReference type="PANTHER" id="PTHR32024:SF3">
    <property type="entry name" value="TRK SYSTEM POTASSIUM UPTAKE PROTEIN"/>
    <property type="match status" value="1"/>
</dbReference>
<keyword evidence="3" id="KW-1003">Cell membrane</keyword>
<feature type="transmembrane region" description="Helical" evidence="8">
    <location>
        <begin position="197"/>
        <end position="221"/>
    </location>
</feature>
<proteinExistence type="predicted"/>
<accession>A0ABV5JG00</accession>
<feature type="transmembrane region" description="Helical" evidence="8">
    <location>
        <begin position="415"/>
        <end position="440"/>
    </location>
</feature>
<feature type="transmembrane region" description="Helical" evidence="8">
    <location>
        <begin position="130"/>
        <end position="152"/>
    </location>
</feature>
<comment type="caution">
    <text evidence="9">The sequence shown here is derived from an EMBL/GenBank/DDBJ whole genome shotgun (WGS) entry which is preliminary data.</text>
</comment>
<evidence type="ECO:0000256" key="1">
    <source>
        <dbReference type="ARBA" id="ARBA00004651"/>
    </source>
</evidence>
<keyword evidence="2" id="KW-0813">Transport</keyword>
<keyword evidence="10" id="KW-1185">Reference proteome</keyword>
<dbReference type="RefSeq" id="WP_213887987.1">
    <property type="nucleotide sequence ID" value="NZ_JAGFNU010000002.1"/>
</dbReference>
<evidence type="ECO:0000313" key="10">
    <source>
        <dbReference type="Proteomes" id="UP001589683"/>
    </source>
</evidence>
<gene>
    <name evidence="9" type="ORF">ACFFUT_11325</name>
</gene>
<evidence type="ECO:0000256" key="3">
    <source>
        <dbReference type="ARBA" id="ARBA00022475"/>
    </source>
</evidence>
<protein>
    <submittedName>
        <fullName evidence="9">TrkH family potassium uptake protein</fullName>
    </submittedName>
</protein>
<dbReference type="Pfam" id="PF02386">
    <property type="entry name" value="TrkH"/>
    <property type="match status" value="2"/>
</dbReference>
<dbReference type="Proteomes" id="UP001589683">
    <property type="component" value="Unassembled WGS sequence"/>
</dbReference>
<sequence>MIQRILSLPFIVILMGIGALAMLGPAVFGYFSRDLHDARVFLYGSILFFTLTTLIGVASMDSRKHSAARSHLLAMLGAYVLLPVVLAVPFYEAVENTSFTNAYFEMVSSLTTTGATLFDDPNRLSQTEHLWRAIVGWMGGFFIWVTAIAILAPMNLGGFEVTATGRVGHSATDFVQISDRTDASRRLSRSAAQLLPIYLGLTLALWIFLIVAGDSAFIALCHSMSTLSTSGISPVGGLAGGNAGLSGEFLVFIFLFFAISRLTYAPETQSNSLKLLVSDPEFRMGLFCVLVIPAFLFLRHWVGAYEIDEEENILGAVSALWGGIFTVLSFLTTTGFESSDWDAARGWSGLNTPGLIFVGLSIIGGGVATTAGGVKLLRVYALYMHGARELERLVHPSSVGGSGHSARHIRRQGAYMAWIFFMLFALSIAVITAALALNGLSFESSIVLTVASLSTTGPLAGIAAETPLTFAELNDIGKLITGSAMVLGRLETLAFIALLNPDFWRT</sequence>
<feature type="transmembrane region" description="Helical" evidence="8">
    <location>
        <begin position="40"/>
        <end position="60"/>
    </location>
</feature>
<dbReference type="PANTHER" id="PTHR32024">
    <property type="entry name" value="TRK SYSTEM POTASSIUM UPTAKE PROTEIN TRKG-RELATED"/>
    <property type="match status" value="1"/>
</dbReference>
<feature type="transmembrane region" description="Helical" evidence="8">
    <location>
        <begin position="284"/>
        <end position="302"/>
    </location>
</feature>
<name>A0ABV5JG00_9RHOB</name>
<evidence type="ECO:0000256" key="4">
    <source>
        <dbReference type="ARBA" id="ARBA00022692"/>
    </source>
</evidence>
<comment type="subcellular location">
    <subcellularLocation>
        <location evidence="1">Cell membrane</location>
        <topology evidence="1">Multi-pass membrane protein</topology>
    </subcellularLocation>
</comment>
<evidence type="ECO:0000256" key="8">
    <source>
        <dbReference type="SAM" id="Phobius"/>
    </source>
</evidence>
<feature type="transmembrane region" description="Helical" evidence="8">
    <location>
        <begin position="72"/>
        <end position="90"/>
    </location>
</feature>
<evidence type="ECO:0000256" key="6">
    <source>
        <dbReference type="ARBA" id="ARBA00023065"/>
    </source>
</evidence>
<evidence type="ECO:0000313" key="9">
    <source>
        <dbReference type="EMBL" id="MFB9232375.1"/>
    </source>
</evidence>